<dbReference type="InterPro" id="IPR001279">
    <property type="entry name" value="Metallo-B-lactamas"/>
</dbReference>
<dbReference type="Gene3D" id="3.60.15.10">
    <property type="entry name" value="Ribonuclease Z/Hydroxyacylglutathione hydrolase-like"/>
    <property type="match status" value="1"/>
</dbReference>
<dbReference type="Pfam" id="PF12706">
    <property type="entry name" value="Lactamase_B_2"/>
    <property type="match status" value="1"/>
</dbReference>
<dbReference type="PANTHER" id="PTHR42663:SF6">
    <property type="entry name" value="HYDROLASE C777.06C-RELATED"/>
    <property type="match status" value="1"/>
</dbReference>
<reference evidence="3 4" key="1">
    <citation type="submission" date="2019-07" db="EMBL/GenBank/DDBJ databases">
        <title>Draft genome for Aliikangiella sp. M105.</title>
        <authorList>
            <person name="Wang G."/>
        </authorList>
    </citation>
    <scope>NUCLEOTIDE SEQUENCE [LARGE SCALE GENOMIC DNA]</scope>
    <source>
        <strain evidence="3 4">M105</strain>
    </source>
</reference>
<accession>A0A545UHR6</accession>
<evidence type="ECO:0000313" key="3">
    <source>
        <dbReference type="EMBL" id="TQV88998.1"/>
    </source>
</evidence>
<feature type="chain" id="PRO_5022063141" evidence="1">
    <location>
        <begin position="36"/>
        <end position="325"/>
    </location>
</feature>
<gene>
    <name evidence="3" type="ORF">FLL46_05570</name>
</gene>
<evidence type="ECO:0000313" key="4">
    <source>
        <dbReference type="Proteomes" id="UP000315439"/>
    </source>
</evidence>
<feature type="domain" description="Metallo-beta-lactamase" evidence="2">
    <location>
        <begin position="91"/>
        <end position="292"/>
    </location>
</feature>
<proteinExistence type="predicted"/>
<dbReference type="Proteomes" id="UP000315439">
    <property type="component" value="Unassembled WGS sequence"/>
</dbReference>
<dbReference type="SUPFAM" id="SSF56281">
    <property type="entry name" value="Metallo-hydrolase/oxidoreductase"/>
    <property type="match status" value="1"/>
</dbReference>
<evidence type="ECO:0000256" key="1">
    <source>
        <dbReference type="SAM" id="SignalP"/>
    </source>
</evidence>
<keyword evidence="1" id="KW-0732">Signal</keyword>
<feature type="signal peptide" evidence="1">
    <location>
        <begin position="1"/>
        <end position="35"/>
    </location>
</feature>
<dbReference type="OrthoDB" id="9778305at2"/>
<dbReference type="EMBL" id="VIKS01000003">
    <property type="protein sequence ID" value="TQV88998.1"/>
    <property type="molecule type" value="Genomic_DNA"/>
</dbReference>
<comment type="caution">
    <text evidence="3">The sequence shown here is derived from an EMBL/GenBank/DDBJ whole genome shotgun (WGS) entry which is preliminary data.</text>
</comment>
<keyword evidence="4" id="KW-1185">Reference proteome</keyword>
<organism evidence="3 4">
    <name type="scientific">Aliikangiella coralliicola</name>
    <dbReference type="NCBI Taxonomy" id="2592383"/>
    <lineage>
        <taxon>Bacteria</taxon>
        <taxon>Pseudomonadati</taxon>
        <taxon>Pseudomonadota</taxon>
        <taxon>Gammaproteobacteria</taxon>
        <taxon>Oceanospirillales</taxon>
        <taxon>Pleioneaceae</taxon>
        <taxon>Aliikangiella</taxon>
    </lineage>
</organism>
<sequence length="325" mass="37235">MVTKHMHNNKNTSLLNISSCFLLLTLCFFQSSLNAKTHEGVSLLVLGIAQDAGYPQINCYKPHCMPGWKNPQKRRLATSLGIIDHSNKQKFLFEATPDIKEQMYQLHRYAPDDKYQLGGIMLTHGHMGHYTGLMHLGREATASQGVPVFAMPRMMQYLSSNGPWSQLVKLKNISLKPLKDGKVMLLNERLKLTPLKVPHRDEYTETVGYKLEGPNKSLLFIPDIDKWQKWRLDISELVKEVDYAFLDATFFSDDELPNRDMSEVPHPFVVESMQLFDKLPQKHKKKIIFIHFNHSNPLLIDGSAAQQQVKKAGFQYAVEGMQLRL</sequence>
<dbReference type="InterPro" id="IPR036866">
    <property type="entry name" value="RibonucZ/Hydroxyglut_hydro"/>
</dbReference>
<name>A0A545UHR6_9GAMM</name>
<dbReference type="PANTHER" id="PTHR42663">
    <property type="entry name" value="HYDROLASE C777.06C-RELATED-RELATED"/>
    <property type="match status" value="1"/>
</dbReference>
<protein>
    <submittedName>
        <fullName evidence="3">Pyrroloquinoline quinone biosynthesis protein PqqB</fullName>
    </submittedName>
</protein>
<dbReference type="AlphaFoldDB" id="A0A545UHR6"/>
<evidence type="ECO:0000259" key="2">
    <source>
        <dbReference type="Pfam" id="PF12706"/>
    </source>
</evidence>